<proteinExistence type="predicted"/>
<evidence type="ECO:0000313" key="6">
    <source>
        <dbReference type="Proteomes" id="UP000625711"/>
    </source>
</evidence>
<evidence type="ECO:0000256" key="1">
    <source>
        <dbReference type="ARBA" id="ARBA00022737"/>
    </source>
</evidence>
<evidence type="ECO:0008006" key="7">
    <source>
        <dbReference type="Google" id="ProtNLM"/>
    </source>
</evidence>
<keyword evidence="6" id="KW-1185">Reference proteome</keyword>
<sequence length="676" mass="76099">MKILLLLFLTLFTTGLCQDDDDGPYKGKYLGKLNSYHHQVSGDVYAVDKYTLLLTSFNYDGNGADTFFWAGAANRPGPQGFIVPDESGRTNVLERYFNKDFTLVLPENKKITDIKWFAIYDIWSQNTFGDIYVPEEFEPPIAQKISQLTGKTNSITTISVEIVDAKQIKLIGFTYDGKAKGAFFWVGVGAQPVSKGYKVPDEYGYLDPLKAYKNKTITLELPGDLTIFNIDWFSVFDHDTNTNLGSIIIPEALNVPPSLIKVIPHKDDLPNCLQLHKDFQVSWEIFGPQITIQLSGMVDEDEYLSFGISGSQDHSEMVGADIAVAYISGYQGYATDYNITALTPCVKVLGQYKGVCKDEVVGGQDNNQLNTAIRDNGVNTITYRRSLISSDDGDKEFPANGTIYVVWAMGKLDENKEPAFHDVYPKTDVTIDLNPKEPVNTCYAFTRSEPEIGEPWTKGQIFDKTIRIFRSSIGPSGAKKGYQAITKHTSTALAWYINGFLAPELWLRRGLTYVFKVYGGNNPHSPEYYHPMIITDDPHGGFDRLTDEAQSKIRVLAGVEYSRRGRPRPTAAGPLCLSKHRDNVDRRLDDDFISFKKFNRSLIWTCESGEPGILEFTPNNTWPDNVYYNSFTQANMGWKIHIIDSFNQRTSGSTNNNINYFIVTISFLILFVKQLM</sequence>
<dbReference type="OrthoDB" id="2448405at2759"/>
<dbReference type="InterPro" id="IPR019545">
    <property type="entry name" value="DM13_domain"/>
</dbReference>
<protein>
    <recommendedName>
        <fullName evidence="7">Protein Skeletor</fullName>
    </recommendedName>
</protein>
<evidence type="ECO:0000259" key="3">
    <source>
        <dbReference type="PROSITE" id="PS50836"/>
    </source>
</evidence>
<organism evidence="5 6">
    <name type="scientific">Rhynchophorus ferrugineus</name>
    <name type="common">Red palm weevil</name>
    <name type="synonym">Curculio ferrugineus</name>
    <dbReference type="NCBI Taxonomy" id="354439"/>
    <lineage>
        <taxon>Eukaryota</taxon>
        <taxon>Metazoa</taxon>
        <taxon>Ecdysozoa</taxon>
        <taxon>Arthropoda</taxon>
        <taxon>Hexapoda</taxon>
        <taxon>Insecta</taxon>
        <taxon>Pterygota</taxon>
        <taxon>Neoptera</taxon>
        <taxon>Endopterygota</taxon>
        <taxon>Coleoptera</taxon>
        <taxon>Polyphaga</taxon>
        <taxon>Cucujiformia</taxon>
        <taxon>Curculionidae</taxon>
        <taxon>Dryophthorinae</taxon>
        <taxon>Rhynchophorus</taxon>
    </lineage>
</organism>
<feature type="chain" id="PRO_5032595374" description="Protein Skeletor" evidence="2">
    <location>
        <begin position="18"/>
        <end position="676"/>
    </location>
</feature>
<dbReference type="Pfam" id="PF03351">
    <property type="entry name" value="DOMON"/>
    <property type="match status" value="1"/>
</dbReference>
<feature type="domain" description="DM13" evidence="4">
    <location>
        <begin position="143"/>
        <end position="250"/>
    </location>
</feature>
<evidence type="ECO:0000256" key="2">
    <source>
        <dbReference type="SAM" id="SignalP"/>
    </source>
</evidence>
<dbReference type="PROSITE" id="PS51549">
    <property type="entry name" value="DM13"/>
    <property type="match status" value="2"/>
</dbReference>
<dbReference type="Pfam" id="PF10517">
    <property type="entry name" value="DM13"/>
    <property type="match status" value="2"/>
</dbReference>
<dbReference type="PANTHER" id="PTHR24036:SF16">
    <property type="entry name" value="KNICKKOPF"/>
    <property type="match status" value="1"/>
</dbReference>
<dbReference type="AlphaFoldDB" id="A0A834IA57"/>
<dbReference type="SMART" id="SM00664">
    <property type="entry name" value="DoH"/>
    <property type="match status" value="1"/>
</dbReference>
<dbReference type="PROSITE" id="PS50836">
    <property type="entry name" value="DOMON"/>
    <property type="match status" value="1"/>
</dbReference>
<dbReference type="InterPro" id="IPR045266">
    <property type="entry name" value="DOH_DOMON"/>
</dbReference>
<dbReference type="Proteomes" id="UP000625711">
    <property type="component" value="Unassembled WGS sequence"/>
</dbReference>
<gene>
    <name evidence="5" type="ORF">GWI33_012024</name>
</gene>
<feature type="signal peptide" evidence="2">
    <location>
        <begin position="1"/>
        <end position="17"/>
    </location>
</feature>
<dbReference type="CDD" id="cd09631">
    <property type="entry name" value="DOMON_DOH"/>
    <property type="match status" value="1"/>
</dbReference>
<reference evidence="5" key="1">
    <citation type="submission" date="2020-08" db="EMBL/GenBank/DDBJ databases">
        <title>Genome sequencing and assembly of the red palm weevil Rhynchophorus ferrugineus.</title>
        <authorList>
            <person name="Dias G.B."/>
            <person name="Bergman C.M."/>
            <person name="Manee M."/>
        </authorList>
    </citation>
    <scope>NUCLEOTIDE SEQUENCE</scope>
    <source>
        <strain evidence="5">AA-2017</strain>
        <tissue evidence="5">Whole larva</tissue>
    </source>
</reference>
<accession>A0A834IA57</accession>
<keyword evidence="2" id="KW-0732">Signal</keyword>
<dbReference type="InterPro" id="IPR005018">
    <property type="entry name" value="DOMON_domain"/>
</dbReference>
<dbReference type="SMART" id="SM00686">
    <property type="entry name" value="DM13"/>
    <property type="match status" value="2"/>
</dbReference>
<keyword evidence="1" id="KW-0677">Repeat</keyword>
<dbReference type="EMBL" id="JAACXV010010940">
    <property type="protein sequence ID" value="KAF7275272.1"/>
    <property type="molecule type" value="Genomic_DNA"/>
</dbReference>
<feature type="domain" description="DM13" evidence="4">
    <location>
        <begin position="27"/>
        <end position="134"/>
    </location>
</feature>
<evidence type="ECO:0000313" key="5">
    <source>
        <dbReference type="EMBL" id="KAF7275272.1"/>
    </source>
</evidence>
<feature type="domain" description="DOMON" evidence="3">
    <location>
        <begin position="277"/>
        <end position="410"/>
    </location>
</feature>
<evidence type="ECO:0000259" key="4">
    <source>
        <dbReference type="PROSITE" id="PS51549"/>
    </source>
</evidence>
<dbReference type="PANTHER" id="PTHR24036">
    <property type="entry name" value="SKELETOR-RELATED"/>
    <property type="match status" value="1"/>
</dbReference>
<name>A0A834IA57_RHYFE</name>
<comment type="caution">
    <text evidence="5">The sequence shown here is derived from an EMBL/GenBank/DDBJ whole genome shotgun (WGS) entry which is preliminary data.</text>
</comment>
<dbReference type="InterPro" id="IPR052126">
    <property type="entry name" value="Spindle_Org/Thrombomodulin"/>
</dbReference>